<dbReference type="PANTHER" id="PTHR30319">
    <property type="entry name" value="PHENYLACETIC ACID REGULATOR-RELATED TRANSCRIPTIONAL REPRESSOR"/>
    <property type="match status" value="1"/>
</dbReference>
<dbReference type="PANTHER" id="PTHR30319:SF1">
    <property type="entry name" value="TRANSCRIPTIONAL REPRESSOR PAAX"/>
    <property type="match status" value="1"/>
</dbReference>
<dbReference type="GO" id="GO:0043571">
    <property type="term" value="P:maintenance of CRISPR repeat elements"/>
    <property type="evidence" value="ECO:0007669"/>
    <property type="project" value="InterPro"/>
</dbReference>
<dbReference type="SUPFAM" id="SSF143430">
    <property type="entry name" value="TTP0101/SSO1404-like"/>
    <property type="match status" value="1"/>
</dbReference>
<keyword evidence="3" id="KW-0255">Endonuclease</keyword>
<comment type="caution">
    <text evidence="8">The sequence shown here is derived from an EMBL/GenBank/DDBJ whole genome shotgun (WGS) entry which is preliminary data.</text>
</comment>
<keyword evidence="1" id="KW-0540">Nuclease</keyword>
<dbReference type="Gene3D" id="3.30.70.2650">
    <property type="match status" value="1"/>
</dbReference>
<dbReference type="Pfam" id="PF20803">
    <property type="entry name" value="PaaX_M"/>
    <property type="match status" value="1"/>
</dbReference>
<gene>
    <name evidence="8" type="ORF">UY83_C0003G0014</name>
</gene>
<evidence type="ECO:0000313" key="9">
    <source>
        <dbReference type="Proteomes" id="UP000034740"/>
    </source>
</evidence>
<evidence type="ECO:0000313" key="8">
    <source>
        <dbReference type="EMBL" id="KKW35730.1"/>
    </source>
</evidence>
<evidence type="ECO:0000256" key="1">
    <source>
        <dbReference type="ARBA" id="ARBA00022722"/>
    </source>
</evidence>
<dbReference type="AlphaFoldDB" id="A0A0G1XXV3"/>
<proteinExistence type="predicted"/>
<sequence>MGKIEQKIAGRARRAKIQQKLAVLLFRLNARSFALASAPEAVLLKRLFPAEARGSATHRMRQALYRLKSKGFLTREGSERGWRVSLTDVGEKFAEKLDATDRIKIKTPRTWDEKWRIVIFDIWERRRGMRDKLRRMLEKAGFKKVQDSVWVCPYDCEEFITFLRADLRLGKGILYIIAEGIEDDGRLRRLFNL</sequence>
<evidence type="ECO:0000256" key="3">
    <source>
        <dbReference type="ARBA" id="ARBA00022759"/>
    </source>
</evidence>
<evidence type="ECO:0000256" key="2">
    <source>
        <dbReference type="ARBA" id="ARBA00022723"/>
    </source>
</evidence>
<reference evidence="8 9" key="1">
    <citation type="journal article" date="2015" name="Nature">
        <title>rRNA introns, odd ribosomes, and small enigmatic genomes across a large radiation of phyla.</title>
        <authorList>
            <person name="Brown C.T."/>
            <person name="Hug L.A."/>
            <person name="Thomas B.C."/>
            <person name="Sharon I."/>
            <person name="Castelle C.J."/>
            <person name="Singh A."/>
            <person name="Wilkins M.J."/>
            <person name="Williams K.H."/>
            <person name="Banfield J.F."/>
        </authorList>
    </citation>
    <scope>NUCLEOTIDE SEQUENCE [LARGE SCALE GENOMIC DNA]</scope>
</reference>
<keyword evidence="4" id="KW-0378">Hydrolase</keyword>
<keyword evidence="2" id="KW-0479">Metal-binding</keyword>
<evidence type="ECO:0000256" key="5">
    <source>
        <dbReference type="ARBA" id="ARBA00022842"/>
    </source>
</evidence>
<keyword evidence="5" id="KW-0460">Magnesium</keyword>
<dbReference type="InterPro" id="IPR048846">
    <property type="entry name" value="PaaX-like_central"/>
</dbReference>
<keyword evidence="6" id="KW-0051">Antiviral defense</keyword>
<evidence type="ECO:0000259" key="7">
    <source>
        <dbReference type="Pfam" id="PF20803"/>
    </source>
</evidence>
<evidence type="ECO:0000256" key="6">
    <source>
        <dbReference type="ARBA" id="ARBA00023118"/>
    </source>
</evidence>
<feature type="domain" description="Transcriptional repressor PaaX-like central Cas2-like" evidence="7">
    <location>
        <begin position="109"/>
        <end position="179"/>
    </location>
</feature>
<accession>A0A0G1XXV3</accession>
<dbReference type="NCBIfam" id="TIGR01573">
    <property type="entry name" value="cas2"/>
    <property type="match status" value="1"/>
</dbReference>
<dbReference type="InterPro" id="IPR021127">
    <property type="entry name" value="CRISPR_associated_Cas2"/>
</dbReference>
<protein>
    <submittedName>
        <fullName evidence="8">Repressor in ring oxydation complex/ phenylacetic acid degradation pathway related protein (PaaX)</fullName>
    </submittedName>
</protein>
<organism evidence="8 9">
    <name type="scientific">Candidatus Adlerbacteria bacterium GW2011_GWA1_54_10</name>
    <dbReference type="NCBI Taxonomy" id="1618605"/>
    <lineage>
        <taxon>Bacteria</taxon>
        <taxon>Candidatus Adleribacteriota</taxon>
    </lineage>
</organism>
<dbReference type="Proteomes" id="UP000034740">
    <property type="component" value="Unassembled WGS sequence"/>
</dbReference>
<dbReference type="EMBL" id="LCRO01000003">
    <property type="protein sequence ID" value="KKW35730.1"/>
    <property type="molecule type" value="Genomic_DNA"/>
</dbReference>
<evidence type="ECO:0000256" key="4">
    <source>
        <dbReference type="ARBA" id="ARBA00022801"/>
    </source>
</evidence>
<name>A0A0G1XXV3_9BACT</name>
<dbReference type="GO" id="GO:0004521">
    <property type="term" value="F:RNA endonuclease activity"/>
    <property type="evidence" value="ECO:0007669"/>
    <property type="project" value="InterPro"/>
</dbReference>
<dbReference type="GO" id="GO:0006351">
    <property type="term" value="P:DNA-templated transcription"/>
    <property type="evidence" value="ECO:0007669"/>
    <property type="project" value="TreeGrafter"/>
</dbReference>